<comment type="caution">
    <text evidence="1">The sequence shown here is derived from an EMBL/GenBank/DDBJ whole genome shotgun (WGS) entry which is preliminary data.</text>
</comment>
<proteinExistence type="predicted"/>
<accession>X0TW20</accession>
<dbReference type="EMBL" id="BARS01014232">
    <property type="protein sequence ID" value="GAF91381.1"/>
    <property type="molecule type" value="Genomic_DNA"/>
</dbReference>
<feature type="non-terminal residue" evidence="1">
    <location>
        <position position="1"/>
    </location>
</feature>
<reference evidence="1" key="1">
    <citation type="journal article" date="2014" name="Front. Microbiol.">
        <title>High frequency of phylogenetically diverse reductive dehalogenase-homologous genes in deep subseafloor sedimentary metagenomes.</title>
        <authorList>
            <person name="Kawai M."/>
            <person name="Futagami T."/>
            <person name="Toyoda A."/>
            <person name="Takaki Y."/>
            <person name="Nishi S."/>
            <person name="Hori S."/>
            <person name="Arai W."/>
            <person name="Tsubouchi T."/>
            <person name="Morono Y."/>
            <person name="Uchiyama I."/>
            <person name="Ito T."/>
            <person name="Fujiyama A."/>
            <person name="Inagaki F."/>
            <person name="Takami H."/>
        </authorList>
    </citation>
    <scope>NUCLEOTIDE SEQUENCE</scope>
    <source>
        <strain evidence="1">Expedition CK06-06</strain>
    </source>
</reference>
<organism evidence="1">
    <name type="scientific">marine sediment metagenome</name>
    <dbReference type="NCBI Taxonomy" id="412755"/>
    <lineage>
        <taxon>unclassified sequences</taxon>
        <taxon>metagenomes</taxon>
        <taxon>ecological metagenomes</taxon>
    </lineage>
</organism>
<name>X0TW20_9ZZZZ</name>
<feature type="non-terminal residue" evidence="1">
    <location>
        <position position="85"/>
    </location>
</feature>
<dbReference type="AlphaFoldDB" id="X0TW20"/>
<gene>
    <name evidence="1" type="ORF">S01H1_24154</name>
</gene>
<sequence>ATEEEWARIITTPRTNEAVPTAASIGADGYSTADDTAAANGQSGLTAGPITVNVNALYTSDMDEMEPAVRFVLTGGQGQQPGTGA</sequence>
<protein>
    <submittedName>
        <fullName evidence="1">Uncharacterized protein</fullName>
    </submittedName>
</protein>
<evidence type="ECO:0000313" key="1">
    <source>
        <dbReference type="EMBL" id="GAF91381.1"/>
    </source>
</evidence>